<keyword evidence="12" id="KW-1185">Reference proteome</keyword>
<evidence type="ECO:0000256" key="4">
    <source>
        <dbReference type="ARBA" id="ARBA00022737"/>
    </source>
</evidence>
<dbReference type="InterPro" id="IPR027417">
    <property type="entry name" value="P-loop_NTPase"/>
</dbReference>
<proteinExistence type="predicted"/>
<dbReference type="Pfam" id="PF13765">
    <property type="entry name" value="PRY"/>
    <property type="match status" value="1"/>
</dbReference>
<dbReference type="InterPro" id="IPR001611">
    <property type="entry name" value="Leu-rich_rpt"/>
</dbReference>
<keyword evidence="2" id="KW-0963">Cytoplasm</keyword>
<accession>A0A9W7WYQ9</accession>
<dbReference type="InterPro" id="IPR029495">
    <property type="entry name" value="NACHT-assoc"/>
</dbReference>
<dbReference type="InterPro" id="IPR032675">
    <property type="entry name" value="LRR_dom_sf"/>
</dbReference>
<evidence type="ECO:0000313" key="12">
    <source>
        <dbReference type="Proteomes" id="UP001059041"/>
    </source>
</evidence>
<dbReference type="SUPFAM" id="SSF49899">
    <property type="entry name" value="Concanavalin A-like lectins/glucanases"/>
    <property type="match status" value="1"/>
</dbReference>
<dbReference type="SMART" id="SM00449">
    <property type="entry name" value="SPRY"/>
    <property type="match status" value="1"/>
</dbReference>
<dbReference type="InterPro" id="IPR004020">
    <property type="entry name" value="DAPIN"/>
</dbReference>
<dbReference type="Gene3D" id="2.60.120.920">
    <property type="match status" value="1"/>
</dbReference>
<dbReference type="GO" id="GO:0005737">
    <property type="term" value="C:cytoplasm"/>
    <property type="evidence" value="ECO:0007669"/>
    <property type="project" value="UniProtKB-SubCell"/>
</dbReference>
<dbReference type="Gene3D" id="1.10.533.10">
    <property type="entry name" value="Death Domain, Fas"/>
    <property type="match status" value="1"/>
</dbReference>
<organism evidence="11 12">
    <name type="scientific">Triplophysa rosa</name>
    <name type="common">Cave loach</name>
    <dbReference type="NCBI Taxonomy" id="992332"/>
    <lineage>
        <taxon>Eukaryota</taxon>
        <taxon>Metazoa</taxon>
        <taxon>Chordata</taxon>
        <taxon>Craniata</taxon>
        <taxon>Vertebrata</taxon>
        <taxon>Euteleostomi</taxon>
        <taxon>Actinopterygii</taxon>
        <taxon>Neopterygii</taxon>
        <taxon>Teleostei</taxon>
        <taxon>Ostariophysi</taxon>
        <taxon>Cypriniformes</taxon>
        <taxon>Nemacheilidae</taxon>
        <taxon>Triplophysa</taxon>
    </lineage>
</organism>
<dbReference type="FunFam" id="3.40.50.300:FF:000210">
    <property type="entry name" value="Si:dkey-16p6.1"/>
    <property type="match status" value="1"/>
</dbReference>
<keyword evidence="7" id="KW-0732">Signal</keyword>
<dbReference type="InterPro" id="IPR003879">
    <property type="entry name" value="Butyrophylin_SPRY"/>
</dbReference>
<dbReference type="PROSITE" id="PS50188">
    <property type="entry name" value="B302_SPRY"/>
    <property type="match status" value="1"/>
</dbReference>
<protein>
    <submittedName>
        <fullName evidence="11">NACHT</fullName>
    </submittedName>
</protein>
<comment type="caution">
    <text evidence="11">The sequence shown here is derived from an EMBL/GenBank/DDBJ whole genome shotgun (WGS) entry which is preliminary data.</text>
</comment>
<dbReference type="Proteomes" id="UP001059041">
    <property type="component" value="Linkage Group LG4"/>
</dbReference>
<evidence type="ECO:0000313" key="11">
    <source>
        <dbReference type="EMBL" id="KAI7810848.1"/>
    </source>
</evidence>
<dbReference type="Gene3D" id="3.80.10.10">
    <property type="entry name" value="Ribonuclease Inhibitor"/>
    <property type="match status" value="1"/>
</dbReference>
<dbReference type="InterPro" id="IPR006574">
    <property type="entry name" value="PRY"/>
</dbReference>
<dbReference type="PROSITE" id="PS50837">
    <property type="entry name" value="NACHT"/>
    <property type="match status" value="1"/>
</dbReference>
<dbReference type="InterPro" id="IPR001870">
    <property type="entry name" value="B30.2/SPRY"/>
</dbReference>
<dbReference type="CDD" id="cd16040">
    <property type="entry name" value="SPRY_PRY_SNTX"/>
    <property type="match status" value="1"/>
</dbReference>
<feature type="domain" description="Pyrin" evidence="9">
    <location>
        <begin position="11"/>
        <end position="101"/>
    </location>
</feature>
<dbReference type="InterPro" id="IPR043136">
    <property type="entry name" value="B30.2/SPRY_sf"/>
</dbReference>
<dbReference type="Pfam" id="PF17779">
    <property type="entry name" value="WHD_NOD2"/>
    <property type="match status" value="1"/>
</dbReference>
<gene>
    <name evidence="11" type="ORF">IRJ41_007273</name>
</gene>
<dbReference type="FunFam" id="2.60.120.920:FF:000037">
    <property type="entry name" value="Si:dkey-191j3.2"/>
    <property type="match status" value="1"/>
</dbReference>
<dbReference type="InterPro" id="IPR041267">
    <property type="entry name" value="NLRP_HD2"/>
</dbReference>
<feature type="chain" id="PRO_5040926656" evidence="7">
    <location>
        <begin position="21"/>
        <end position="986"/>
    </location>
</feature>
<evidence type="ECO:0000256" key="3">
    <source>
        <dbReference type="ARBA" id="ARBA00022614"/>
    </source>
</evidence>
<keyword evidence="6" id="KW-0067">ATP-binding</keyword>
<dbReference type="InterPro" id="IPR007111">
    <property type="entry name" value="NACHT_NTPase"/>
</dbReference>
<dbReference type="InterPro" id="IPR011029">
    <property type="entry name" value="DEATH-like_dom_sf"/>
</dbReference>
<dbReference type="Pfam" id="PF14484">
    <property type="entry name" value="FISNA"/>
    <property type="match status" value="1"/>
</dbReference>
<dbReference type="Pfam" id="PF02758">
    <property type="entry name" value="PYRIN"/>
    <property type="match status" value="1"/>
</dbReference>
<evidence type="ECO:0000259" key="8">
    <source>
        <dbReference type="PROSITE" id="PS50188"/>
    </source>
</evidence>
<dbReference type="PANTHER" id="PTHR24106">
    <property type="entry name" value="NACHT, LRR AND CARD DOMAINS-CONTAINING"/>
    <property type="match status" value="1"/>
</dbReference>
<dbReference type="Gene3D" id="3.40.50.300">
    <property type="entry name" value="P-loop containing nucleotide triphosphate hydrolases"/>
    <property type="match status" value="1"/>
</dbReference>
<dbReference type="PROSITE" id="PS50824">
    <property type="entry name" value="DAPIN"/>
    <property type="match status" value="1"/>
</dbReference>
<dbReference type="SMART" id="SM00589">
    <property type="entry name" value="PRY"/>
    <property type="match status" value="1"/>
</dbReference>
<dbReference type="AlphaFoldDB" id="A0A9W7WYQ9"/>
<dbReference type="InterPro" id="IPR051261">
    <property type="entry name" value="NLR"/>
</dbReference>
<evidence type="ECO:0000256" key="1">
    <source>
        <dbReference type="ARBA" id="ARBA00004496"/>
    </source>
</evidence>
<feature type="domain" description="B30.2/SPRY" evidence="8">
    <location>
        <begin position="793"/>
        <end position="986"/>
    </location>
</feature>
<dbReference type="PRINTS" id="PR01407">
    <property type="entry name" value="BUTYPHLNCDUF"/>
</dbReference>
<evidence type="ECO:0000259" key="9">
    <source>
        <dbReference type="PROSITE" id="PS50824"/>
    </source>
</evidence>
<dbReference type="CDD" id="cd08321">
    <property type="entry name" value="Pyrin_ASC-like"/>
    <property type="match status" value="1"/>
</dbReference>
<dbReference type="FunFam" id="3.80.10.10:FF:000100">
    <property type="entry name" value="Si:dkey-11n14.1"/>
    <property type="match status" value="1"/>
</dbReference>
<evidence type="ECO:0000256" key="5">
    <source>
        <dbReference type="ARBA" id="ARBA00022741"/>
    </source>
</evidence>
<dbReference type="GO" id="GO:0005524">
    <property type="term" value="F:ATP binding"/>
    <property type="evidence" value="ECO:0007669"/>
    <property type="project" value="UniProtKB-KW"/>
</dbReference>
<feature type="domain" description="NACHT" evidence="10">
    <location>
        <begin position="176"/>
        <end position="310"/>
    </location>
</feature>
<dbReference type="Pfam" id="PF00622">
    <property type="entry name" value="SPRY"/>
    <property type="match status" value="1"/>
</dbReference>
<dbReference type="SMART" id="SM00368">
    <property type="entry name" value="LRR_RI"/>
    <property type="match status" value="3"/>
</dbReference>
<evidence type="ECO:0000256" key="2">
    <source>
        <dbReference type="ARBA" id="ARBA00022490"/>
    </source>
</evidence>
<dbReference type="SUPFAM" id="SSF52047">
    <property type="entry name" value="RNI-like"/>
    <property type="match status" value="1"/>
</dbReference>
<reference evidence="11" key="1">
    <citation type="submission" date="2021-02" db="EMBL/GenBank/DDBJ databases">
        <title>Comparative genomics reveals that relaxation of natural selection precedes convergent phenotypic evolution of cavefish.</title>
        <authorList>
            <person name="Peng Z."/>
        </authorList>
    </citation>
    <scope>NUCLEOTIDE SEQUENCE</scope>
    <source>
        <tissue evidence="11">Muscle</tissue>
    </source>
</reference>
<evidence type="ECO:0000256" key="7">
    <source>
        <dbReference type="SAM" id="SignalP"/>
    </source>
</evidence>
<dbReference type="SMART" id="SM01289">
    <property type="entry name" value="PYRIN"/>
    <property type="match status" value="1"/>
</dbReference>
<dbReference type="SMART" id="SM01288">
    <property type="entry name" value="FISNA"/>
    <property type="match status" value="1"/>
</dbReference>
<dbReference type="Pfam" id="PF05729">
    <property type="entry name" value="NACHT"/>
    <property type="match status" value="1"/>
</dbReference>
<feature type="signal peptide" evidence="7">
    <location>
        <begin position="1"/>
        <end position="20"/>
    </location>
</feature>
<dbReference type="EMBL" id="JAFHDT010000004">
    <property type="protein sequence ID" value="KAI7810848.1"/>
    <property type="molecule type" value="Genomic_DNA"/>
</dbReference>
<dbReference type="Pfam" id="PF17776">
    <property type="entry name" value="NLRC4_HD2"/>
    <property type="match status" value="1"/>
</dbReference>
<dbReference type="InterPro" id="IPR041075">
    <property type="entry name" value="NOD1/2_WH"/>
</dbReference>
<dbReference type="Pfam" id="PF13516">
    <property type="entry name" value="LRR_6"/>
    <property type="match status" value="3"/>
</dbReference>
<evidence type="ECO:0000256" key="6">
    <source>
        <dbReference type="ARBA" id="ARBA00022840"/>
    </source>
</evidence>
<keyword evidence="3" id="KW-0433">Leucine-rich repeat</keyword>
<dbReference type="InterPro" id="IPR013320">
    <property type="entry name" value="ConA-like_dom_sf"/>
</dbReference>
<dbReference type="SUPFAM" id="SSF47986">
    <property type="entry name" value="DEATH domain"/>
    <property type="match status" value="1"/>
</dbReference>
<comment type="subcellular location">
    <subcellularLocation>
        <location evidence="1">Cytoplasm</location>
    </subcellularLocation>
</comment>
<keyword evidence="4" id="KW-0677">Repeat</keyword>
<name>A0A9W7WYQ9_TRIRA</name>
<keyword evidence="5" id="KW-0547">Nucleotide-binding</keyword>
<sequence>MRINRLFSVHVLLQITELLANSLNELIKDQLKEFQWHLKNLDGVLASKLENADVLDTVDKMVQRFKPNGAVKITLNILRKMNQNQLAEDELSNRLKNFLKQEYERILDGNSDTGHRKYLNDIYTDLYIVKNETGGAVSEHEVRRIELNLNKSAATDTAIKCNDIFKVQSETGRRNKKVLTMGIAGVGKTVSVNKFILDWAEGKENQEIMFIFPLPFRQLNCIQEDCSVMELIHKNFFSSDKELPSLPEEEGQVMFIFDGLDECRFPLKFKKSEKFTDVHEKTKAGVIVTNLIKRNLLPSALIWITSRPAAAHLIPRDHIDQVSEVRGFNDEQKEKYFIKNSCPDVSEKIVSHIKTSRSLYIMCHIPVFCWIALGVLKPLLTQRKPDKIPTTLTGMYIYFLLSQMEQMTKRCNQCVVSFEDVVVKLGELAFKQLQKGNLIFYREDLEECGLDVSEGLVFSGLCTQIFQTEKPVCGRKVYSFVHLSVQEFLAALYVLFIYKDRKRNPFSHTLGEKLKWIFKNSPFDHHKTAIKNALRSKNGHLDVLLRFLMGLSLQSNQNDLKELLPTLKITDEDDKSLRRTADYIRMRIENEESSEKSINLFHCLNELKDVSLITEIQKYLIAGDLSAPDLYSVQWSALVFVLLMSEETREMFELQKYRGSDEALNGLLPVIRNTSRALLQNCNLTDECCESLSSCLQSSKCLLRELDLSNNDLQDSGVKLISDALKDTNCHLQILRLSGCMVTDEGCCYLASALSSNPSHLRELDLSYNHPQHSALQLLAYQSDPNYTLNKLNVDHGGEFRITPGLHKYACDLTLDPNTANDYLVLSDENKEVTHDENLQSYPDHPDRFDSHQVMCRESLTGRCYWEAATSGYCIISVAYQSIDRKGASDDCVFGSTVKSWGLECSSDRFTACHNNKKTVISVPSSFSNRVGVYLDWPAGTLSFYSVSDTHTLTHLHTFNTTFTQPLYAGFYVCYVTSVSLSKNKQ</sequence>
<evidence type="ECO:0000259" key="10">
    <source>
        <dbReference type="PROSITE" id="PS50837"/>
    </source>
</evidence>
<dbReference type="InterPro" id="IPR003877">
    <property type="entry name" value="SPRY_dom"/>
</dbReference>